<keyword evidence="6 7" id="KW-0472">Membrane</keyword>
<comment type="similarity">
    <text evidence="2">Belongs to the UPF0410 family.</text>
</comment>
<gene>
    <name evidence="8" type="ORF">FAES_1000</name>
</gene>
<evidence type="ECO:0000256" key="4">
    <source>
        <dbReference type="ARBA" id="ARBA00022692"/>
    </source>
</evidence>
<name>I0K4F8_9BACT</name>
<keyword evidence="9" id="KW-1185">Reference proteome</keyword>
<dbReference type="GO" id="GO:0005886">
    <property type="term" value="C:plasma membrane"/>
    <property type="evidence" value="ECO:0007669"/>
    <property type="project" value="UniProtKB-SubCell"/>
</dbReference>
<evidence type="ECO:0000313" key="8">
    <source>
        <dbReference type="EMBL" id="CCG99011.1"/>
    </source>
</evidence>
<feature type="transmembrane region" description="Helical" evidence="7">
    <location>
        <begin position="27"/>
        <end position="45"/>
    </location>
</feature>
<dbReference type="PANTHER" id="PTHR33884">
    <property type="entry name" value="UPF0410 PROTEIN YMGE"/>
    <property type="match status" value="1"/>
</dbReference>
<evidence type="ECO:0008006" key="10">
    <source>
        <dbReference type="Google" id="ProtNLM"/>
    </source>
</evidence>
<evidence type="ECO:0000256" key="6">
    <source>
        <dbReference type="ARBA" id="ARBA00023136"/>
    </source>
</evidence>
<dbReference type="OrthoDB" id="964123at2"/>
<keyword evidence="4 7" id="KW-0812">Transmembrane</keyword>
<comment type="subcellular location">
    <subcellularLocation>
        <location evidence="1">Cell membrane</location>
        <topology evidence="1">Multi-pass membrane protein</topology>
    </subcellularLocation>
</comment>
<dbReference type="EMBL" id="HE796683">
    <property type="protein sequence ID" value="CCG99011.1"/>
    <property type="molecule type" value="Genomic_DNA"/>
</dbReference>
<dbReference type="STRING" id="1166018.FAES_1000"/>
<reference evidence="8 9" key="1">
    <citation type="journal article" date="2012" name="J. Bacteriol.">
        <title>Genome Sequence of Fibrella aestuarina BUZ 2T, a Filamentous Marine Bacterium.</title>
        <authorList>
            <person name="Filippini M."/>
            <person name="Qi W."/>
            <person name="Blom J."/>
            <person name="Goesmann A."/>
            <person name="Smits T.H."/>
            <person name="Bagheri H.C."/>
        </authorList>
    </citation>
    <scope>NUCLEOTIDE SEQUENCE [LARGE SCALE GENOMIC DNA]</scope>
    <source>
        <strain evidence="9">BUZ 2T</strain>
    </source>
</reference>
<dbReference type="PANTHER" id="PTHR33884:SF3">
    <property type="entry name" value="UPF0410 PROTEIN YMGE"/>
    <property type="match status" value="1"/>
</dbReference>
<keyword evidence="5 7" id="KW-1133">Transmembrane helix</keyword>
<dbReference type="Pfam" id="PF04226">
    <property type="entry name" value="Transgly_assoc"/>
    <property type="match status" value="1"/>
</dbReference>
<evidence type="ECO:0000256" key="2">
    <source>
        <dbReference type="ARBA" id="ARBA00011006"/>
    </source>
</evidence>
<sequence>MGFLYSIIVGGIAGYLASRFMGSHNSALINIILGIVGGFVGGFVAKRLGNDPDNDGLVMNLLIAFIGAVILIFVGRLFT</sequence>
<dbReference type="AlphaFoldDB" id="I0K4F8"/>
<feature type="transmembrane region" description="Helical" evidence="7">
    <location>
        <begin position="57"/>
        <end position="78"/>
    </location>
</feature>
<dbReference type="HOGENOM" id="CLU_160040_0_0_10"/>
<evidence type="ECO:0000256" key="5">
    <source>
        <dbReference type="ARBA" id="ARBA00022989"/>
    </source>
</evidence>
<evidence type="ECO:0000256" key="1">
    <source>
        <dbReference type="ARBA" id="ARBA00004651"/>
    </source>
</evidence>
<dbReference type="InterPro" id="IPR007341">
    <property type="entry name" value="Transgly_assoc"/>
</dbReference>
<dbReference type="Proteomes" id="UP000011058">
    <property type="component" value="Chromosome"/>
</dbReference>
<dbReference type="PATRIC" id="fig|1166018.3.peg.2718"/>
<dbReference type="eggNOG" id="COG2261">
    <property type="taxonomic scope" value="Bacteria"/>
</dbReference>
<evidence type="ECO:0000256" key="7">
    <source>
        <dbReference type="SAM" id="Phobius"/>
    </source>
</evidence>
<dbReference type="KEGG" id="fae:FAES_1000"/>
<accession>I0K4F8</accession>
<proteinExistence type="inferred from homology"/>
<organism evidence="8 9">
    <name type="scientific">Fibrella aestuarina BUZ 2</name>
    <dbReference type="NCBI Taxonomy" id="1166018"/>
    <lineage>
        <taxon>Bacteria</taxon>
        <taxon>Pseudomonadati</taxon>
        <taxon>Bacteroidota</taxon>
        <taxon>Cytophagia</taxon>
        <taxon>Cytophagales</taxon>
        <taxon>Spirosomataceae</taxon>
        <taxon>Fibrella</taxon>
    </lineage>
</organism>
<protein>
    <recommendedName>
        <fullName evidence="10">Transglycosylase-associated protein</fullName>
    </recommendedName>
</protein>
<evidence type="ECO:0000256" key="3">
    <source>
        <dbReference type="ARBA" id="ARBA00022475"/>
    </source>
</evidence>
<evidence type="ECO:0000313" key="9">
    <source>
        <dbReference type="Proteomes" id="UP000011058"/>
    </source>
</evidence>
<dbReference type="RefSeq" id="WP_015330111.1">
    <property type="nucleotide sequence ID" value="NC_020054.1"/>
</dbReference>
<keyword evidence="3" id="KW-1003">Cell membrane</keyword>